<evidence type="ECO:0000313" key="7">
    <source>
        <dbReference type="EMBL" id="KAH6823898.1"/>
    </source>
</evidence>
<keyword evidence="5" id="KW-0496">Mitochondrion</keyword>
<dbReference type="NCBIfam" id="TIGR00756">
    <property type="entry name" value="PPR"/>
    <property type="match status" value="2"/>
</dbReference>
<evidence type="ECO:0000256" key="6">
    <source>
        <dbReference type="PROSITE-ProRule" id="PRU00708"/>
    </source>
</evidence>
<evidence type="ECO:0000256" key="1">
    <source>
        <dbReference type="ARBA" id="ARBA00004173"/>
    </source>
</evidence>
<keyword evidence="3" id="KW-0677">Repeat</keyword>
<dbReference type="InterPro" id="IPR002885">
    <property type="entry name" value="PPR_rpt"/>
</dbReference>
<dbReference type="SUPFAM" id="SSF48452">
    <property type="entry name" value="TPR-like"/>
    <property type="match status" value="1"/>
</dbReference>
<comment type="subcellular location">
    <subcellularLocation>
        <location evidence="1">Mitochondrion</location>
    </subcellularLocation>
</comment>
<gene>
    <name evidence="7" type="ORF">C2S53_013594</name>
</gene>
<sequence length="497" mass="57220">MVNLSRRLAAGAPALVRRLSTEVRAAAPPLLEDRLYRRLSALGKNRGMVASTINEYIREGRTVTKVELERCIKELRRYKRHGDALEIMEWMEFRKFNFKHRNNAVRLDLVAKVKGVTAAENYFNALSPTARVHCTYGALLNCYCKENMADKALELFAKMVEENMIVTALPFNNLMSMYARSGQPEKVLILGEEMKKSNIRPDSHTYNLLMNTYAHLNDIEGVERVFEEMKLENGKECNWTSYSHLANIYSKAGYQEKAKLALQNMEKEMDPHDREAYHFLISLHAGVSDLDQVHRIWKSLKSTMEITTNRSYLVVLQALGNLNDIEGMTNCYKEWESECSSYDVKLANAVIRAYLRHDMLEEAESVLETAISRSAGPFFYAWEQLMLFYLKESQINRALQILETATSKAHKSKWELRPDAVDKFLDYFKQVTDVNSVEKFYKLMKTINCVDSRLYETLLETYIAAGETVPDMRMRIEGDGVKISSEIEHLLATVCPE</sequence>
<comment type="caution">
    <text evidence="7">The sequence shown here is derived from an EMBL/GenBank/DDBJ whole genome shotgun (WGS) entry which is preliminary data.</text>
</comment>
<dbReference type="Proteomes" id="UP001190926">
    <property type="component" value="Unassembled WGS sequence"/>
</dbReference>
<dbReference type="GO" id="GO:0005739">
    <property type="term" value="C:mitochondrion"/>
    <property type="evidence" value="ECO:0007669"/>
    <property type="project" value="UniProtKB-SubCell"/>
</dbReference>
<dbReference type="GO" id="GO:0003729">
    <property type="term" value="F:mRNA binding"/>
    <property type="evidence" value="ECO:0007669"/>
    <property type="project" value="UniProtKB-ARBA"/>
</dbReference>
<evidence type="ECO:0008006" key="9">
    <source>
        <dbReference type="Google" id="ProtNLM"/>
    </source>
</evidence>
<accession>A0AAD4P1Y4</accession>
<feature type="repeat" description="PPR" evidence="6">
    <location>
        <begin position="202"/>
        <end position="236"/>
    </location>
</feature>
<evidence type="ECO:0000313" key="8">
    <source>
        <dbReference type="Proteomes" id="UP001190926"/>
    </source>
</evidence>
<feature type="repeat" description="PPR" evidence="6">
    <location>
        <begin position="132"/>
        <end position="166"/>
    </location>
</feature>
<evidence type="ECO:0000256" key="4">
    <source>
        <dbReference type="ARBA" id="ARBA00022946"/>
    </source>
</evidence>
<organism evidence="7 8">
    <name type="scientific">Perilla frutescens var. hirtella</name>
    <name type="common">Perilla citriodora</name>
    <name type="synonym">Perilla setoyensis</name>
    <dbReference type="NCBI Taxonomy" id="608512"/>
    <lineage>
        <taxon>Eukaryota</taxon>
        <taxon>Viridiplantae</taxon>
        <taxon>Streptophyta</taxon>
        <taxon>Embryophyta</taxon>
        <taxon>Tracheophyta</taxon>
        <taxon>Spermatophyta</taxon>
        <taxon>Magnoliopsida</taxon>
        <taxon>eudicotyledons</taxon>
        <taxon>Gunneridae</taxon>
        <taxon>Pentapetalae</taxon>
        <taxon>asterids</taxon>
        <taxon>lamiids</taxon>
        <taxon>Lamiales</taxon>
        <taxon>Lamiaceae</taxon>
        <taxon>Nepetoideae</taxon>
        <taxon>Elsholtzieae</taxon>
        <taxon>Perilla</taxon>
    </lineage>
</organism>
<evidence type="ECO:0000256" key="2">
    <source>
        <dbReference type="ARBA" id="ARBA00007626"/>
    </source>
</evidence>
<comment type="similarity">
    <text evidence="2">Belongs to the PPR family. P subfamily.</text>
</comment>
<dbReference type="PANTHER" id="PTHR45717:SF8">
    <property type="entry name" value="OS01G0301000 PROTEIN"/>
    <property type="match status" value="1"/>
</dbReference>
<evidence type="ECO:0000256" key="5">
    <source>
        <dbReference type="ARBA" id="ARBA00023128"/>
    </source>
</evidence>
<dbReference type="AlphaFoldDB" id="A0AAD4P1Y4"/>
<dbReference type="FunFam" id="1.25.40.10:FF:000385">
    <property type="entry name" value="Pentatricopeptide repeat-containing protein mitochondrial"/>
    <property type="match status" value="1"/>
</dbReference>
<dbReference type="EMBL" id="SDAM02000556">
    <property type="protein sequence ID" value="KAH6823898.1"/>
    <property type="molecule type" value="Genomic_DNA"/>
</dbReference>
<name>A0AAD4P1Y4_PERFH</name>
<dbReference type="Pfam" id="PF13041">
    <property type="entry name" value="PPR_2"/>
    <property type="match status" value="1"/>
</dbReference>
<dbReference type="Pfam" id="PF01535">
    <property type="entry name" value="PPR"/>
    <property type="match status" value="2"/>
</dbReference>
<reference evidence="7 8" key="1">
    <citation type="journal article" date="2021" name="Nat. Commun.">
        <title>Incipient diploidization of the medicinal plant Perilla within 10,000 years.</title>
        <authorList>
            <person name="Zhang Y."/>
            <person name="Shen Q."/>
            <person name="Leng L."/>
            <person name="Zhang D."/>
            <person name="Chen S."/>
            <person name="Shi Y."/>
            <person name="Ning Z."/>
            <person name="Chen S."/>
        </authorList>
    </citation>
    <scope>NUCLEOTIDE SEQUENCE [LARGE SCALE GENOMIC DNA]</scope>
    <source>
        <strain evidence="8">cv. PC099</strain>
    </source>
</reference>
<protein>
    <recommendedName>
        <fullName evidence="9">Pentatricopeptide repeat-containing protein</fullName>
    </recommendedName>
</protein>
<evidence type="ECO:0000256" key="3">
    <source>
        <dbReference type="ARBA" id="ARBA00022737"/>
    </source>
</evidence>
<feature type="repeat" description="PPR" evidence="6">
    <location>
        <begin position="167"/>
        <end position="201"/>
    </location>
</feature>
<dbReference type="Gene3D" id="1.25.40.10">
    <property type="entry name" value="Tetratricopeptide repeat domain"/>
    <property type="match status" value="2"/>
</dbReference>
<keyword evidence="4" id="KW-0809">Transit peptide</keyword>
<dbReference type="InterPro" id="IPR011990">
    <property type="entry name" value="TPR-like_helical_dom_sf"/>
</dbReference>
<dbReference type="PANTHER" id="PTHR45717">
    <property type="entry name" value="OS12G0527900 PROTEIN"/>
    <property type="match status" value="1"/>
</dbReference>
<feature type="repeat" description="PPR" evidence="6">
    <location>
        <begin position="343"/>
        <end position="377"/>
    </location>
</feature>
<proteinExistence type="inferred from homology"/>
<keyword evidence="8" id="KW-1185">Reference proteome</keyword>
<dbReference type="PROSITE" id="PS51375">
    <property type="entry name" value="PPR"/>
    <property type="match status" value="4"/>
</dbReference>